<comment type="cofactor">
    <cofactor evidence="6">
        <name>FMN</name>
        <dbReference type="ChEBI" id="CHEBI:58210"/>
    </cofactor>
    <text evidence="6">Binds 1 FMN per subunit.</text>
</comment>
<dbReference type="PANTHER" id="PTHR43741:SF4">
    <property type="entry name" value="FMN-DEPENDENT NADH:QUINONE OXIDOREDUCTASE"/>
    <property type="match status" value="1"/>
</dbReference>
<evidence type="ECO:0000313" key="8">
    <source>
        <dbReference type="EMBL" id="RMA77502.1"/>
    </source>
</evidence>
<dbReference type="Proteomes" id="UP000267246">
    <property type="component" value="Unassembled WGS sequence"/>
</dbReference>
<dbReference type="RefSeq" id="WP_121940915.1">
    <property type="nucleotide sequence ID" value="NZ_CP137846.1"/>
</dbReference>
<dbReference type="AlphaFoldDB" id="A0A3M0AEA3"/>
<keyword evidence="9" id="KW-1185">Reference proteome</keyword>
<dbReference type="Gene3D" id="3.40.50.360">
    <property type="match status" value="1"/>
</dbReference>
<keyword evidence="4 6" id="KW-0520">NAD</keyword>
<dbReference type="EC" id="1.7.1.17" evidence="6"/>
<evidence type="ECO:0000256" key="4">
    <source>
        <dbReference type="ARBA" id="ARBA00023027"/>
    </source>
</evidence>
<dbReference type="EC" id="1.6.5.-" evidence="6"/>
<feature type="domain" description="Flavodoxin-like fold" evidence="7">
    <location>
        <begin position="2"/>
        <end position="181"/>
    </location>
</feature>
<dbReference type="GO" id="GO:0009055">
    <property type="term" value="F:electron transfer activity"/>
    <property type="evidence" value="ECO:0007669"/>
    <property type="project" value="UniProtKB-UniRule"/>
</dbReference>
<comment type="catalytic activity">
    <reaction evidence="5">
        <text>N,N-dimethyl-1,4-phenylenediamine + anthranilate + 2 NAD(+) = 2-(4-dimethylaminophenyl)diazenylbenzoate + 2 NADH + 2 H(+)</text>
        <dbReference type="Rhea" id="RHEA:55872"/>
        <dbReference type="ChEBI" id="CHEBI:15378"/>
        <dbReference type="ChEBI" id="CHEBI:15783"/>
        <dbReference type="ChEBI" id="CHEBI:16567"/>
        <dbReference type="ChEBI" id="CHEBI:57540"/>
        <dbReference type="ChEBI" id="CHEBI:57945"/>
        <dbReference type="ChEBI" id="CHEBI:71579"/>
        <dbReference type="EC" id="1.7.1.17"/>
    </reaction>
    <physiologicalReaction direction="right-to-left" evidence="5">
        <dbReference type="Rhea" id="RHEA:55874"/>
    </physiologicalReaction>
</comment>
<evidence type="ECO:0000259" key="7">
    <source>
        <dbReference type="Pfam" id="PF02525"/>
    </source>
</evidence>
<dbReference type="SUPFAM" id="SSF52218">
    <property type="entry name" value="Flavoproteins"/>
    <property type="match status" value="1"/>
</dbReference>
<dbReference type="PANTHER" id="PTHR43741">
    <property type="entry name" value="FMN-DEPENDENT NADH-AZOREDUCTASE 1"/>
    <property type="match status" value="1"/>
</dbReference>
<organism evidence="8 9">
    <name type="scientific">Metamycoplasma subdolum</name>
    <dbReference type="NCBI Taxonomy" id="92407"/>
    <lineage>
        <taxon>Bacteria</taxon>
        <taxon>Bacillati</taxon>
        <taxon>Mycoplasmatota</taxon>
        <taxon>Mycoplasmoidales</taxon>
        <taxon>Metamycoplasmataceae</taxon>
        <taxon>Metamycoplasma</taxon>
    </lineage>
</organism>
<dbReference type="InterPro" id="IPR029039">
    <property type="entry name" value="Flavoprotein-like_sf"/>
</dbReference>
<dbReference type="OrthoDB" id="9805013at2"/>
<comment type="function">
    <text evidence="6">Quinone reductase that provides resistance to thiol-specific stress caused by electrophilic quinones.</text>
</comment>
<evidence type="ECO:0000256" key="3">
    <source>
        <dbReference type="ARBA" id="ARBA00023002"/>
    </source>
</evidence>
<evidence type="ECO:0000256" key="2">
    <source>
        <dbReference type="ARBA" id="ARBA00022643"/>
    </source>
</evidence>
<evidence type="ECO:0000313" key="9">
    <source>
        <dbReference type="Proteomes" id="UP000267246"/>
    </source>
</evidence>
<dbReference type="EMBL" id="REFI01000009">
    <property type="protein sequence ID" value="RMA77502.1"/>
    <property type="molecule type" value="Genomic_DNA"/>
</dbReference>
<dbReference type="InterPro" id="IPR050104">
    <property type="entry name" value="FMN-dep_NADH:Q_OxRdtase_AzoR1"/>
</dbReference>
<dbReference type="HAMAP" id="MF_01216">
    <property type="entry name" value="Azoreductase_type1"/>
    <property type="match status" value="1"/>
</dbReference>
<dbReference type="GO" id="GO:0016655">
    <property type="term" value="F:oxidoreductase activity, acting on NAD(P)H, quinone or similar compound as acceptor"/>
    <property type="evidence" value="ECO:0007669"/>
    <property type="project" value="InterPro"/>
</dbReference>
<feature type="binding site" evidence="6">
    <location>
        <begin position="17"/>
        <end position="19"/>
    </location>
    <ligand>
        <name>FMN</name>
        <dbReference type="ChEBI" id="CHEBI:58210"/>
    </ligand>
</feature>
<gene>
    <name evidence="6" type="primary">azoR</name>
    <name evidence="8" type="ORF">JN00_0454</name>
</gene>
<name>A0A3M0AEA3_9BACT</name>
<dbReference type="Pfam" id="PF02525">
    <property type="entry name" value="Flavodoxin_2"/>
    <property type="match status" value="1"/>
</dbReference>
<comment type="subunit">
    <text evidence="6">Homodimer.</text>
</comment>
<reference evidence="8 9" key="1">
    <citation type="submission" date="2018-10" db="EMBL/GenBank/DDBJ databases">
        <title>Genomic Encyclopedia of Archaeal and Bacterial Type Strains, Phase II (KMG-II): from individual species to whole genera.</title>
        <authorList>
            <person name="Goeker M."/>
        </authorList>
    </citation>
    <scope>NUCLEOTIDE SEQUENCE [LARGE SCALE GENOMIC DNA]</scope>
    <source>
        <strain evidence="8 9">ATCC 29870</strain>
    </source>
</reference>
<evidence type="ECO:0000256" key="1">
    <source>
        <dbReference type="ARBA" id="ARBA00022630"/>
    </source>
</evidence>
<protein>
    <recommendedName>
        <fullName evidence="6">FMN dependent NADH:quinone oxidoreductase</fullName>
        <ecNumber evidence="6">1.6.5.-</ecNumber>
    </recommendedName>
    <alternativeName>
        <fullName evidence="6">Azo-dye reductase</fullName>
    </alternativeName>
    <alternativeName>
        <fullName evidence="6">FMN-dependent NADH-azo compound oxidoreductase</fullName>
    </alternativeName>
    <alternativeName>
        <fullName evidence="6">FMN-dependent NADH-azoreductase</fullName>
        <ecNumber evidence="6">1.7.1.17</ecNumber>
    </alternativeName>
</protein>
<sequence length="202" mass="23314">MKKVLILHSSPILKDSSFSYKACEKFVEFLKEFNPTWEFKVRDLNLEKISQKTLTSQNMKTYWNEEDSDFFINELKESDYLIVSSSMINFNVPATLKNYLDHICVANKTFSYKYAKENGSVGLLNNLKVKIISSQGAPLGWYPFSNTTSYLKGTFEFLGMQVTKPIVIAGTKVKEFLDKTKNADEWINSNLEVLKEHAKEFK</sequence>
<comment type="caution">
    <text evidence="8">The sequence shown here is derived from an EMBL/GenBank/DDBJ whole genome shotgun (WGS) entry which is preliminary data.</text>
</comment>
<keyword evidence="2 6" id="KW-0288">FMN</keyword>
<dbReference type="InterPro" id="IPR023048">
    <property type="entry name" value="NADH:quinone_OxRdtase_FMN_depd"/>
</dbReference>
<comment type="similarity">
    <text evidence="6">Belongs to the azoreductase type 1 family.</text>
</comment>
<keyword evidence="3 6" id="KW-0560">Oxidoreductase</keyword>
<dbReference type="InterPro" id="IPR003680">
    <property type="entry name" value="Flavodoxin_fold"/>
</dbReference>
<comment type="function">
    <text evidence="6">Also exhibits azoreductase activity. Catalyzes the reductive cleavage of the azo bond in aromatic azo compounds to the corresponding amines.</text>
</comment>
<comment type="catalytic activity">
    <reaction evidence="6">
        <text>2 a quinone + NADH + H(+) = 2 a 1,4-benzosemiquinone + NAD(+)</text>
        <dbReference type="Rhea" id="RHEA:65952"/>
        <dbReference type="ChEBI" id="CHEBI:15378"/>
        <dbReference type="ChEBI" id="CHEBI:57540"/>
        <dbReference type="ChEBI" id="CHEBI:57945"/>
        <dbReference type="ChEBI" id="CHEBI:132124"/>
        <dbReference type="ChEBI" id="CHEBI:134225"/>
    </reaction>
</comment>
<dbReference type="GO" id="GO:0016652">
    <property type="term" value="F:oxidoreductase activity, acting on NAD(P)H as acceptor"/>
    <property type="evidence" value="ECO:0007669"/>
    <property type="project" value="UniProtKB-UniRule"/>
</dbReference>
<dbReference type="NCBIfam" id="NF002370">
    <property type="entry name" value="PRK01355.1"/>
    <property type="match status" value="1"/>
</dbReference>
<evidence type="ECO:0000256" key="6">
    <source>
        <dbReference type="HAMAP-Rule" id="MF_01216"/>
    </source>
</evidence>
<dbReference type="GO" id="GO:0010181">
    <property type="term" value="F:FMN binding"/>
    <property type="evidence" value="ECO:0007669"/>
    <property type="project" value="UniProtKB-UniRule"/>
</dbReference>
<keyword evidence="1 6" id="KW-0285">Flavoprotein</keyword>
<comment type="caution">
    <text evidence="6">Lacks conserved residue(s) required for the propagation of feature annotation.</text>
</comment>
<feature type="binding site" evidence="6">
    <location>
        <position position="10"/>
    </location>
    <ligand>
        <name>FMN</name>
        <dbReference type="ChEBI" id="CHEBI:58210"/>
    </ligand>
</feature>
<accession>A0A3M0AEA3</accession>
<evidence type="ECO:0000256" key="5">
    <source>
        <dbReference type="ARBA" id="ARBA00048542"/>
    </source>
</evidence>
<proteinExistence type="inferred from homology"/>